<gene>
    <name evidence="1" type="ORF">SAMN04489812_0178</name>
</gene>
<dbReference type="EMBL" id="LT629772">
    <property type="protein sequence ID" value="SDR87428.1"/>
    <property type="molecule type" value="Genomic_DNA"/>
</dbReference>
<protein>
    <recommendedName>
        <fullName evidence="3">SMI1-KNR4 cell-wall</fullName>
    </recommendedName>
</protein>
<dbReference type="Proteomes" id="UP000199103">
    <property type="component" value="Chromosome I"/>
</dbReference>
<sequence>MAERFAMDWLRRELMVTLLGPAELPGGFMYPPEFIRVVELGLTDLEPWRILEGEELAQRLDGLGERYPTRLLVPFARRIDNDDVGCWDLRRGDGRVSIIHDFASPGWEQQAEFDGFYAWLRQAVEDLIEYD</sequence>
<keyword evidence="2" id="KW-1185">Reference proteome</keyword>
<evidence type="ECO:0000313" key="1">
    <source>
        <dbReference type="EMBL" id="SDR87428.1"/>
    </source>
</evidence>
<name>A0A1H1ML15_9ACTN</name>
<reference evidence="1 2" key="1">
    <citation type="submission" date="2016-10" db="EMBL/GenBank/DDBJ databases">
        <authorList>
            <person name="de Groot N.N."/>
        </authorList>
    </citation>
    <scope>NUCLEOTIDE SEQUENCE [LARGE SCALE GENOMIC DNA]</scope>
    <source>
        <strain evidence="1 2">DSM 21800</strain>
    </source>
</reference>
<accession>A0A1H1ML15</accession>
<organism evidence="1 2">
    <name type="scientific">Microlunatus soli</name>
    <dbReference type="NCBI Taxonomy" id="630515"/>
    <lineage>
        <taxon>Bacteria</taxon>
        <taxon>Bacillati</taxon>
        <taxon>Actinomycetota</taxon>
        <taxon>Actinomycetes</taxon>
        <taxon>Propionibacteriales</taxon>
        <taxon>Propionibacteriaceae</taxon>
        <taxon>Microlunatus</taxon>
    </lineage>
</organism>
<evidence type="ECO:0008006" key="3">
    <source>
        <dbReference type="Google" id="ProtNLM"/>
    </source>
</evidence>
<proteinExistence type="predicted"/>
<evidence type="ECO:0000313" key="2">
    <source>
        <dbReference type="Proteomes" id="UP000199103"/>
    </source>
</evidence>
<dbReference type="AlphaFoldDB" id="A0A1H1ML15"/>
<dbReference type="STRING" id="630515.SAMN04489812_0178"/>